<reference evidence="3" key="1">
    <citation type="submission" date="2022-10" db="EMBL/GenBank/DDBJ databases">
        <title>Hoeflea sp. J2-29, isolated from marine algae.</title>
        <authorList>
            <person name="Kristyanto S."/>
            <person name="Kim J.M."/>
            <person name="Jeon C.O."/>
        </authorList>
    </citation>
    <scope>NUCLEOTIDE SEQUENCE</scope>
    <source>
        <strain evidence="3">J2-29</strain>
    </source>
</reference>
<accession>A0ABT3YKA8</accession>
<evidence type="ECO:0000313" key="4">
    <source>
        <dbReference type="Proteomes" id="UP001081283"/>
    </source>
</evidence>
<dbReference type="PROSITE" id="PS51257">
    <property type="entry name" value="PROKAR_LIPOPROTEIN"/>
    <property type="match status" value="1"/>
</dbReference>
<dbReference type="Gene3D" id="1.20.5.340">
    <property type="match status" value="1"/>
</dbReference>
<gene>
    <name evidence="3" type="ORF">OEG82_19975</name>
</gene>
<dbReference type="EMBL" id="JAOVZQ010000001">
    <property type="protein sequence ID" value="MCY0096273.1"/>
    <property type="molecule type" value="Genomic_DNA"/>
</dbReference>
<dbReference type="InterPro" id="IPR021242">
    <property type="entry name" value="DUF2799"/>
</dbReference>
<dbReference type="Pfam" id="PF10973">
    <property type="entry name" value="DUF2799"/>
    <property type="match status" value="1"/>
</dbReference>
<evidence type="ECO:0000256" key="2">
    <source>
        <dbReference type="SAM" id="SignalP"/>
    </source>
</evidence>
<feature type="chain" id="PRO_5045642825" evidence="2">
    <location>
        <begin position="23"/>
        <end position="198"/>
    </location>
</feature>
<dbReference type="RefSeq" id="WP_267614109.1">
    <property type="nucleotide sequence ID" value="NZ_JAOVZQ010000001.1"/>
</dbReference>
<name>A0ABT3YKA8_9HYPH</name>
<keyword evidence="2" id="KW-0732">Signal</keyword>
<feature type="coiled-coil region" evidence="1">
    <location>
        <begin position="152"/>
        <end position="186"/>
    </location>
</feature>
<keyword evidence="1" id="KW-0175">Coiled coil</keyword>
<dbReference type="Proteomes" id="UP001081283">
    <property type="component" value="Unassembled WGS sequence"/>
</dbReference>
<dbReference type="InterPro" id="IPR036058">
    <property type="entry name" value="Kazal_dom_sf"/>
</dbReference>
<evidence type="ECO:0000256" key="1">
    <source>
        <dbReference type="SAM" id="Coils"/>
    </source>
</evidence>
<protein>
    <submittedName>
        <fullName evidence="3">DUF2799 domain-containing protein</fullName>
    </submittedName>
</protein>
<comment type="caution">
    <text evidence="3">The sequence shown here is derived from an EMBL/GenBank/DDBJ whole genome shotgun (WGS) entry which is preliminary data.</text>
</comment>
<feature type="signal peptide" evidence="2">
    <location>
        <begin position="1"/>
        <end position="22"/>
    </location>
</feature>
<keyword evidence="4" id="KW-1185">Reference proteome</keyword>
<proteinExistence type="predicted"/>
<organism evidence="3 4">
    <name type="scientific">Hoeflea ulvae</name>
    <dbReference type="NCBI Taxonomy" id="2983764"/>
    <lineage>
        <taxon>Bacteria</taxon>
        <taxon>Pseudomonadati</taxon>
        <taxon>Pseudomonadota</taxon>
        <taxon>Alphaproteobacteria</taxon>
        <taxon>Hyphomicrobiales</taxon>
        <taxon>Rhizobiaceae</taxon>
        <taxon>Hoeflea</taxon>
    </lineage>
</organism>
<sequence length="198" mass="22694">MRLHTALILLACLVLTSCQTMSKEECAVADWRVVGEQDGAAGYNPQDRFAGHVKACTKAGVAADQTLWYQGYQKGLPRYCTPLNGLSVGSQGKTYANVCPLDLEPGFREGYDLGRLQHRKRSEISTLESRISAIERDIRADEDLIRDRKEDRRTIERRIDDNRWKIRDLERDIGRLQSDLRRINEDMEDLRYSYAARG</sequence>
<dbReference type="SUPFAM" id="SSF100895">
    <property type="entry name" value="Kazal-type serine protease inhibitors"/>
    <property type="match status" value="1"/>
</dbReference>
<evidence type="ECO:0000313" key="3">
    <source>
        <dbReference type="EMBL" id="MCY0096273.1"/>
    </source>
</evidence>